<name>A0A1J5N6X6_9BACT</name>
<organism evidence="1 2">
    <name type="scientific">Pseudodesulfovibrio hydrargyri</name>
    <dbReference type="NCBI Taxonomy" id="2125990"/>
    <lineage>
        <taxon>Bacteria</taxon>
        <taxon>Pseudomonadati</taxon>
        <taxon>Thermodesulfobacteriota</taxon>
        <taxon>Desulfovibrionia</taxon>
        <taxon>Desulfovibrionales</taxon>
        <taxon>Desulfovibrionaceae</taxon>
    </lineage>
</organism>
<dbReference type="RefSeq" id="WP_165610781.1">
    <property type="nucleotide sequence ID" value="NZ_LKAQ01000004.1"/>
</dbReference>
<protein>
    <submittedName>
        <fullName evidence="1">Uncharacterized protein</fullName>
    </submittedName>
</protein>
<gene>
    <name evidence="1" type="ORF">BerOc1_00966</name>
</gene>
<dbReference type="EMBL" id="LKAQ01000004">
    <property type="protein sequence ID" value="OIQ49047.1"/>
    <property type="molecule type" value="Genomic_DNA"/>
</dbReference>
<reference evidence="1 2" key="1">
    <citation type="submission" date="2015-09" db="EMBL/GenBank/DDBJ databases">
        <title>Genome of Desulfovibrio dechloracetivorans BerOc1, a mercury methylating strain isolated from highly hydrocarbons and metals contaminated coastal sediments.</title>
        <authorList>
            <person name="Goni Urriza M."/>
            <person name="Gassie C."/>
            <person name="Bouchez O."/>
            <person name="Klopp C."/>
            <person name="Ranchou-Peyruse A."/>
            <person name="Remy G."/>
        </authorList>
    </citation>
    <scope>NUCLEOTIDE SEQUENCE [LARGE SCALE GENOMIC DNA]</scope>
    <source>
        <strain evidence="1 2">BerOc1</strain>
    </source>
</reference>
<accession>A0A1J5N6X6</accession>
<evidence type="ECO:0000313" key="2">
    <source>
        <dbReference type="Proteomes" id="UP000181901"/>
    </source>
</evidence>
<keyword evidence="2" id="KW-1185">Reference proteome</keyword>
<dbReference type="AlphaFoldDB" id="A0A1J5N6X6"/>
<comment type="caution">
    <text evidence="1">The sequence shown here is derived from an EMBL/GenBank/DDBJ whole genome shotgun (WGS) entry which is preliminary data.</text>
</comment>
<evidence type="ECO:0000313" key="1">
    <source>
        <dbReference type="EMBL" id="OIQ49047.1"/>
    </source>
</evidence>
<proteinExistence type="predicted"/>
<dbReference type="Proteomes" id="UP000181901">
    <property type="component" value="Unassembled WGS sequence"/>
</dbReference>
<sequence>MSDEIVLKYLDGENELPVVDGVGISDLLADKGETSSLAVLAKARKIVQGYRPGRK</sequence>